<dbReference type="Proteomes" id="UP000801492">
    <property type="component" value="Unassembled WGS sequence"/>
</dbReference>
<accession>A0A8K0DBB5</accession>
<feature type="transmembrane region" description="Helical" evidence="2">
    <location>
        <begin position="6"/>
        <end position="26"/>
    </location>
</feature>
<evidence type="ECO:0000256" key="1">
    <source>
        <dbReference type="SAM" id="MobiDB-lite"/>
    </source>
</evidence>
<evidence type="ECO:0000256" key="2">
    <source>
        <dbReference type="SAM" id="Phobius"/>
    </source>
</evidence>
<feature type="region of interest" description="Disordered" evidence="1">
    <location>
        <begin position="58"/>
        <end position="102"/>
    </location>
</feature>
<sequence>MGATLLIVFFVGACVILALLICCHHLKKKNTETRYPRNRSVPPDIGFTESQTQYTAVRTPYPPEPQIRSGMPPYPVSDNLMPKPSLSHDQPPSYAEAMLSSS</sequence>
<dbReference type="AlphaFoldDB" id="A0A8K0DBB5"/>
<name>A0A8K0DBB5_IGNLU</name>
<evidence type="ECO:0000313" key="4">
    <source>
        <dbReference type="Proteomes" id="UP000801492"/>
    </source>
</evidence>
<proteinExistence type="predicted"/>
<keyword evidence="2" id="KW-0812">Transmembrane</keyword>
<keyword evidence="2" id="KW-0472">Membrane</keyword>
<keyword evidence="4" id="KW-1185">Reference proteome</keyword>
<evidence type="ECO:0000313" key="3">
    <source>
        <dbReference type="EMBL" id="KAF2902933.1"/>
    </source>
</evidence>
<organism evidence="3 4">
    <name type="scientific">Ignelater luminosus</name>
    <name type="common">Cucubano</name>
    <name type="synonym">Pyrophorus luminosus</name>
    <dbReference type="NCBI Taxonomy" id="2038154"/>
    <lineage>
        <taxon>Eukaryota</taxon>
        <taxon>Metazoa</taxon>
        <taxon>Ecdysozoa</taxon>
        <taxon>Arthropoda</taxon>
        <taxon>Hexapoda</taxon>
        <taxon>Insecta</taxon>
        <taxon>Pterygota</taxon>
        <taxon>Neoptera</taxon>
        <taxon>Endopterygota</taxon>
        <taxon>Coleoptera</taxon>
        <taxon>Polyphaga</taxon>
        <taxon>Elateriformia</taxon>
        <taxon>Elateroidea</taxon>
        <taxon>Elateridae</taxon>
        <taxon>Agrypninae</taxon>
        <taxon>Pyrophorini</taxon>
        <taxon>Ignelater</taxon>
    </lineage>
</organism>
<keyword evidence="2" id="KW-1133">Transmembrane helix</keyword>
<protein>
    <submittedName>
        <fullName evidence="3">Uncharacterized protein</fullName>
    </submittedName>
</protein>
<reference evidence="3" key="1">
    <citation type="submission" date="2019-08" db="EMBL/GenBank/DDBJ databases">
        <title>The genome of the North American firefly Photinus pyralis.</title>
        <authorList>
            <consortium name="Photinus pyralis genome working group"/>
            <person name="Fallon T.R."/>
            <person name="Sander Lower S.E."/>
            <person name="Weng J.-K."/>
        </authorList>
    </citation>
    <scope>NUCLEOTIDE SEQUENCE</scope>
    <source>
        <strain evidence="3">TRF0915ILg1</strain>
        <tissue evidence="3">Whole body</tissue>
    </source>
</reference>
<dbReference type="EMBL" id="VTPC01001139">
    <property type="protein sequence ID" value="KAF2902933.1"/>
    <property type="molecule type" value="Genomic_DNA"/>
</dbReference>
<comment type="caution">
    <text evidence="3">The sequence shown here is derived from an EMBL/GenBank/DDBJ whole genome shotgun (WGS) entry which is preliminary data.</text>
</comment>
<gene>
    <name evidence="3" type="ORF">ILUMI_03259</name>
</gene>